<reference evidence="9 10" key="1">
    <citation type="submission" date="2019-02" db="EMBL/GenBank/DDBJ databases">
        <authorList>
            <person name="Fomenkov A."/>
            <person name="Dubinina G."/>
            <person name="Grabovich M."/>
            <person name="Vincze T."/>
            <person name="Roberts R.J."/>
        </authorList>
    </citation>
    <scope>NUCLEOTIDE SEQUENCE [LARGE SCALE GENOMIC DNA]</scope>
    <source>
        <strain evidence="9 10">P</strain>
    </source>
</reference>
<evidence type="ECO:0000256" key="4">
    <source>
        <dbReference type="ARBA" id="ARBA00022692"/>
    </source>
</evidence>
<keyword evidence="10" id="KW-1185">Reference proteome</keyword>
<feature type="transmembrane region" description="Helical" evidence="7">
    <location>
        <begin position="372"/>
        <end position="390"/>
    </location>
</feature>
<evidence type="ECO:0000256" key="5">
    <source>
        <dbReference type="ARBA" id="ARBA00022989"/>
    </source>
</evidence>
<comment type="similarity">
    <text evidence="2">Belongs to the ABC-4 integral membrane protein family. LolC/E subfamily.</text>
</comment>
<dbReference type="KEGG" id="sper:EW093_07900"/>
<feature type="transmembrane region" description="Helical" evidence="7">
    <location>
        <begin position="269"/>
        <end position="293"/>
    </location>
</feature>
<feature type="domain" description="ABC3 transporter permease C-terminal" evidence="8">
    <location>
        <begin position="271"/>
        <end position="400"/>
    </location>
</feature>
<feature type="transmembrane region" description="Helical" evidence="7">
    <location>
        <begin position="20"/>
        <end position="39"/>
    </location>
</feature>
<evidence type="ECO:0000256" key="2">
    <source>
        <dbReference type="ARBA" id="ARBA00005236"/>
    </source>
</evidence>
<keyword evidence="4 7" id="KW-0812">Transmembrane</keyword>
<keyword evidence="6 7" id="KW-0472">Membrane</keyword>
<evidence type="ECO:0000313" key="9">
    <source>
        <dbReference type="EMBL" id="QEN04628.1"/>
    </source>
</evidence>
<keyword evidence="3" id="KW-1003">Cell membrane</keyword>
<evidence type="ECO:0000256" key="7">
    <source>
        <dbReference type="SAM" id="Phobius"/>
    </source>
</evidence>
<dbReference type="InterPro" id="IPR051447">
    <property type="entry name" value="Lipoprotein-release_system"/>
</dbReference>
<reference evidence="9 10" key="2">
    <citation type="submission" date="2019-09" db="EMBL/GenBank/DDBJ databases">
        <title>Complete Genome Sequence and Methylome Analysis of free living Spirochaetas.</title>
        <authorList>
            <person name="Leshcheva N."/>
            <person name="Mikheeva N."/>
        </authorList>
    </citation>
    <scope>NUCLEOTIDE SEQUENCE [LARGE SCALE GENOMIC DNA]</scope>
    <source>
        <strain evidence="9 10">P</strain>
    </source>
</reference>
<evidence type="ECO:0000256" key="6">
    <source>
        <dbReference type="ARBA" id="ARBA00023136"/>
    </source>
</evidence>
<dbReference type="RefSeq" id="WP_149567871.1">
    <property type="nucleotide sequence ID" value="NZ_CP035807.1"/>
</dbReference>
<dbReference type="OrthoDB" id="9770099at2"/>
<dbReference type="Pfam" id="PF02687">
    <property type="entry name" value="FtsX"/>
    <property type="match status" value="1"/>
</dbReference>
<evidence type="ECO:0000313" key="10">
    <source>
        <dbReference type="Proteomes" id="UP000323824"/>
    </source>
</evidence>
<proteinExistence type="inferred from homology"/>
<dbReference type="AlphaFoldDB" id="A0A5C1QB81"/>
<evidence type="ECO:0000259" key="8">
    <source>
        <dbReference type="Pfam" id="PF02687"/>
    </source>
</evidence>
<dbReference type="PANTHER" id="PTHR30489:SF0">
    <property type="entry name" value="LIPOPROTEIN-RELEASING SYSTEM TRANSMEMBRANE PROTEIN LOLE"/>
    <property type="match status" value="1"/>
</dbReference>
<sequence>MKLAKIAFRNIKRNKKRSILSIIATAIATFSMVFMFGYIEGMKVDMRDISFNYDSGEVLIRNRDFDDKISSLDRAVDGYKSVITLIERNYPDFLISPRLRFPSQIIKGERTFMSFGIAVDFAREVEYLDLKEKLVEGRIPIKSREVLMGVGLAEELELSLGDKFTPITMTRKGASSGITFELVGKAKFSSGAYTNKSFLAPLDDVPMILRMEGAVSEILLKNVTEDDWESKAKDINNLLEQNGLNTLEALPWTVVGLGYAMLEMADISYSIMAIFFFALSSTVIANTMLMVVFERRKEIGTITAMGMTGGEVIRLFFIEALYLGVLGATLGSLLGVILIIPLSIYGIDLSSFGSTVDFGISWMIYPQLRLKTLFLVFFYSVFVASFISFFPSRSASKVDPVEALRAE</sequence>
<name>A0A5C1QB81_9SPIO</name>
<feature type="transmembrane region" description="Helical" evidence="7">
    <location>
        <begin position="313"/>
        <end position="338"/>
    </location>
</feature>
<dbReference type="Proteomes" id="UP000323824">
    <property type="component" value="Chromosome"/>
</dbReference>
<dbReference type="PANTHER" id="PTHR30489">
    <property type="entry name" value="LIPOPROTEIN-RELEASING SYSTEM TRANSMEMBRANE PROTEIN LOLE"/>
    <property type="match status" value="1"/>
</dbReference>
<dbReference type="EMBL" id="CP035807">
    <property type="protein sequence ID" value="QEN04628.1"/>
    <property type="molecule type" value="Genomic_DNA"/>
</dbReference>
<organism evidence="9 10">
    <name type="scientific">Thiospirochaeta perfilievii</name>
    <dbReference type="NCBI Taxonomy" id="252967"/>
    <lineage>
        <taxon>Bacteria</taxon>
        <taxon>Pseudomonadati</taxon>
        <taxon>Spirochaetota</taxon>
        <taxon>Spirochaetia</taxon>
        <taxon>Spirochaetales</taxon>
        <taxon>Spirochaetaceae</taxon>
        <taxon>Thiospirochaeta</taxon>
    </lineage>
</organism>
<dbReference type="GO" id="GO:0044874">
    <property type="term" value="P:lipoprotein localization to outer membrane"/>
    <property type="evidence" value="ECO:0007669"/>
    <property type="project" value="TreeGrafter"/>
</dbReference>
<accession>A0A5C1QB81</accession>
<evidence type="ECO:0000256" key="1">
    <source>
        <dbReference type="ARBA" id="ARBA00004651"/>
    </source>
</evidence>
<dbReference type="GO" id="GO:0098797">
    <property type="term" value="C:plasma membrane protein complex"/>
    <property type="evidence" value="ECO:0007669"/>
    <property type="project" value="TreeGrafter"/>
</dbReference>
<dbReference type="InterPro" id="IPR003838">
    <property type="entry name" value="ABC3_permease_C"/>
</dbReference>
<protein>
    <submittedName>
        <fullName evidence="9">ABC transporter permease</fullName>
    </submittedName>
</protein>
<gene>
    <name evidence="9" type="ORF">EW093_07900</name>
</gene>
<evidence type="ECO:0000256" key="3">
    <source>
        <dbReference type="ARBA" id="ARBA00022475"/>
    </source>
</evidence>
<keyword evidence="5 7" id="KW-1133">Transmembrane helix</keyword>
<comment type="subcellular location">
    <subcellularLocation>
        <location evidence="1">Cell membrane</location>
        <topology evidence="1">Multi-pass membrane protein</topology>
    </subcellularLocation>
</comment>